<dbReference type="AlphaFoldDB" id="A0A858RLJ0"/>
<keyword evidence="1" id="KW-0472">Membrane</keyword>
<dbReference type="KEGG" id="luo:HHL09_16540"/>
<accession>A0A858RLJ0</accession>
<evidence type="ECO:0000256" key="1">
    <source>
        <dbReference type="SAM" id="Phobius"/>
    </source>
</evidence>
<dbReference type="RefSeq" id="WP_169455728.1">
    <property type="nucleotide sequence ID" value="NZ_CP051774.1"/>
</dbReference>
<name>A0A858RLJ0_9BACT</name>
<sequence length="119" mass="12988">MTPPPKPIHQLLALLMLPVGALLIIGAKLGTSMIGTSDSPAALLVLSLVGAIIWVWGCIHFAIASKLSPALGFLGLFFIAGFLILLFVAKKQPEWERSKMRRFANNPKKEYRGDPDSLY</sequence>
<feature type="transmembrane region" description="Helical" evidence="1">
    <location>
        <begin position="41"/>
        <end position="64"/>
    </location>
</feature>
<keyword evidence="1" id="KW-1133">Transmembrane helix</keyword>
<reference evidence="2 3" key="1">
    <citation type="submission" date="2020-04" db="EMBL/GenBank/DDBJ databases">
        <title>Luteolibacter sp. G-1-1-1 isolated from soil.</title>
        <authorList>
            <person name="Dahal R.H."/>
        </authorList>
    </citation>
    <scope>NUCLEOTIDE SEQUENCE [LARGE SCALE GENOMIC DNA]</scope>
    <source>
        <strain evidence="2 3">G-1-1-1</strain>
    </source>
</reference>
<keyword evidence="3" id="KW-1185">Reference proteome</keyword>
<feature type="transmembrane region" description="Helical" evidence="1">
    <location>
        <begin position="70"/>
        <end position="89"/>
    </location>
</feature>
<dbReference type="EMBL" id="CP051774">
    <property type="protein sequence ID" value="QJE97328.1"/>
    <property type="molecule type" value="Genomic_DNA"/>
</dbReference>
<dbReference type="Proteomes" id="UP000501812">
    <property type="component" value="Chromosome"/>
</dbReference>
<evidence type="ECO:0000313" key="2">
    <source>
        <dbReference type="EMBL" id="QJE97328.1"/>
    </source>
</evidence>
<gene>
    <name evidence="2" type="ORF">HHL09_16540</name>
</gene>
<organism evidence="2 3">
    <name type="scientific">Luteolibacter luteus</name>
    <dbReference type="NCBI Taxonomy" id="2728835"/>
    <lineage>
        <taxon>Bacteria</taxon>
        <taxon>Pseudomonadati</taxon>
        <taxon>Verrucomicrobiota</taxon>
        <taxon>Verrucomicrobiia</taxon>
        <taxon>Verrucomicrobiales</taxon>
        <taxon>Verrucomicrobiaceae</taxon>
        <taxon>Luteolibacter</taxon>
    </lineage>
</organism>
<protein>
    <submittedName>
        <fullName evidence="2">Uncharacterized protein</fullName>
    </submittedName>
</protein>
<proteinExistence type="predicted"/>
<keyword evidence="1" id="KW-0812">Transmembrane</keyword>
<evidence type="ECO:0000313" key="3">
    <source>
        <dbReference type="Proteomes" id="UP000501812"/>
    </source>
</evidence>
<feature type="transmembrane region" description="Helical" evidence="1">
    <location>
        <begin position="12"/>
        <end position="29"/>
    </location>
</feature>